<evidence type="ECO:0000313" key="3">
    <source>
        <dbReference type="Proteomes" id="UP000314011"/>
    </source>
</evidence>
<organism evidence="2 3">
    <name type="scientific">Pelagovum pacificum</name>
    <dbReference type="NCBI Taxonomy" id="2588711"/>
    <lineage>
        <taxon>Bacteria</taxon>
        <taxon>Pseudomonadati</taxon>
        <taxon>Pseudomonadota</taxon>
        <taxon>Alphaproteobacteria</taxon>
        <taxon>Rhodobacterales</taxon>
        <taxon>Paracoccaceae</taxon>
        <taxon>Pelagovum</taxon>
    </lineage>
</organism>
<protein>
    <recommendedName>
        <fullName evidence="4">Prepilin type IV endopeptidase peptidase domain-containing protein</fullName>
    </recommendedName>
</protein>
<reference evidence="2 3" key="1">
    <citation type="submission" date="2019-06" db="EMBL/GenBank/DDBJ databases">
        <title>Genome of new Rhodobacteraceae sp. SM1903.</title>
        <authorList>
            <person name="Ren X."/>
        </authorList>
    </citation>
    <scope>NUCLEOTIDE SEQUENCE [LARGE SCALE GENOMIC DNA]</scope>
    <source>
        <strain evidence="2 3">SM1903</strain>
    </source>
</reference>
<accession>A0A5C5GAS6</accession>
<proteinExistence type="predicted"/>
<dbReference type="EMBL" id="VFFF01000003">
    <property type="protein sequence ID" value="TNY31072.1"/>
    <property type="molecule type" value="Genomic_DNA"/>
</dbReference>
<feature type="transmembrane region" description="Helical" evidence="1">
    <location>
        <begin position="65"/>
        <end position="92"/>
    </location>
</feature>
<feature type="transmembrane region" description="Helical" evidence="1">
    <location>
        <begin position="112"/>
        <end position="132"/>
    </location>
</feature>
<keyword evidence="1" id="KW-0812">Transmembrane</keyword>
<sequence length="133" mass="14338">MKITNKAVLALLLIFILGGAILFPLDLYLWRWLHLIVVLAAVLALYVGGLFGGGDAKFLAVAAPYVAIADLSSIMILLAGIMLAAFAVHRLAKHSRLRQLAPEWESWTSGNRFPMGFPFGATLAAYLVISALS</sequence>
<name>A0A5C5GAS6_9RHOB</name>
<dbReference type="Proteomes" id="UP000314011">
    <property type="component" value="Unassembled WGS sequence"/>
</dbReference>
<keyword evidence="3" id="KW-1185">Reference proteome</keyword>
<evidence type="ECO:0008006" key="4">
    <source>
        <dbReference type="Google" id="ProtNLM"/>
    </source>
</evidence>
<comment type="caution">
    <text evidence="2">The sequence shown here is derived from an EMBL/GenBank/DDBJ whole genome shotgun (WGS) entry which is preliminary data.</text>
</comment>
<evidence type="ECO:0000256" key="1">
    <source>
        <dbReference type="SAM" id="Phobius"/>
    </source>
</evidence>
<keyword evidence="1" id="KW-1133">Transmembrane helix</keyword>
<keyword evidence="1" id="KW-0472">Membrane</keyword>
<evidence type="ECO:0000313" key="2">
    <source>
        <dbReference type="EMBL" id="TNY31072.1"/>
    </source>
</evidence>
<dbReference type="AlphaFoldDB" id="A0A5C5GAS6"/>
<gene>
    <name evidence="2" type="ORF">FHY64_17655</name>
</gene>
<feature type="transmembrane region" description="Helical" evidence="1">
    <location>
        <begin position="32"/>
        <end position="53"/>
    </location>
</feature>
<dbReference type="OrthoDB" id="7709484at2"/>